<gene>
    <name evidence="3" type="ORF">UFOPK3837_00317</name>
</gene>
<keyword evidence="1" id="KW-0812">Transmembrane</keyword>
<dbReference type="Pfam" id="PF13399">
    <property type="entry name" value="LytR_C"/>
    <property type="match status" value="1"/>
</dbReference>
<name>A0A6J7JZS5_9ZZZZ</name>
<dbReference type="EMBL" id="CAFBNO010000006">
    <property type="protein sequence ID" value="CAB4949218.1"/>
    <property type="molecule type" value="Genomic_DNA"/>
</dbReference>
<organism evidence="3">
    <name type="scientific">freshwater metagenome</name>
    <dbReference type="NCBI Taxonomy" id="449393"/>
    <lineage>
        <taxon>unclassified sequences</taxon>
        <taxon>metagenomes</taxon>
        <taxon>ecological metagenomes</taxon>
    </lineage>
</organism>
<dbReference type="Gene3D" id="3.30.70.2390">
    <property type="match status" value="1"/>
</dbReference>
<reference evidence="3" key="1">
    <citation type="submission" date="2020-05" db="EMBL/GenBank/DDBJ databases">
        <authorList>
            <person name="Chiriac C."/>
            <person name="Salcher M."/>
            <person name="Ghai R."/>
            <person name="Kavagutti S V."/>
        </authorList>
    </citation>
    <scope>NUCLEOTIDE SEQUENCE</scope>
</reference>
<keyword evidence="1" id="KW-0472">Membrane</keyword>
<protein>
    <submittedName>
        <fullName evidence="3">Unannotated protein</fullName>
    </submittedName>
</protein>
<evidence type="ECO:0000256" key="1">
    <source>
        <dbReference type="SAM" id="Phobius"/>
    </source>
</evidence>
<evidence type="ECO:0000259" key="2">
    <source>
        <dbReference type="Pfam" id="PF13399"/>
    </source>
</evidence>
<dbReference type="AlphaFoldDB" id="A0A6J7JZS5"/>
<keyword evidence="1" id="KW-1133">Transmembrane helix</keyword>
<sequence length="163" mass="17783">MSKKFPLDEFDQLPNHGGRHRIRRTGGDRVREFFRYMLISLVVATLGYFGFTWVDSGNLFSAPAPTNNVQVDATKGYPVTVLDGTGTAGTASGVAHKVLDAGWFVVTADKLPKKTSKTVIYYSNVDYKATAQSLTAVVGKYPIKLDANYSDPITVVLGADFLK</sequence>
<accession>A0A6J7JZS5</accession>
<proteinExistence type="predicted"/>
<feature type="domain" description="LytR/CpsA/Psr regulator C-terminal" evidence="2">
    <location>
        <begin position="77"/>
        <end position="161"/>
    </location>
</feature>
<feature type="transmembrane region" description="Helical" evidence="1">
    <location>
        <begin position="33"/>
        <end position="54"/>
    </location>
</feature>
<evidence type="ECO:0000313" key="3">
    <source>
        <dbReference type="EMBL" id="CAB4949218.1"/>
    </source>
</evidence>
<dbReference type="InterPro" id="IPR027381">
    <property type="entry name" value="LytR/CpsA/Psr_C"/>
</dbReference>